<dbReference type="Proteomes" id="UP000426772">
    <property type="component" value="Unassembled WGS sequence"/>
</dbReference>
<accession>A0ABY3LHM1</accession>
<dbReference type="EMBL" id="RCNL01000003">
    <property type="protein sequence ID" value="TXL79304.1"/>
    <property type="molecule type" value="Genomic_DNA"/>
</dbReference>
<evidence type="ECO:0000313" key="2">
    <source>
        <dbReference type="Proteomes" id="UP000426772"/>
    </source>
</evidence>
<evidence type="ECO:0008006" key="3">
    <source>
        <dbReference type="Google" id="ProtNLM"/>
    </source>
</evidence>
<reference evidence="1 2" key="1">
    <citation type="submission" date="2018-10" db="EMBL/GenBank/DDBJ databases">
        <title>Draft genome sequence of Pantoea vagans isolated from corpses of the sugarcane aphid Melanaphis sacchari Zehntner.</title>
        <authorList>
            <person name="Toledo E."/>
            <person name="Pena G."/>
            <person name="Lozano L."/>
        </authorList>
    </citation>
    <scope>NUCLEOTIDE SEQUENCE [LARGE SCALE GENOMIC DNA]</scope>
    <source>
        <strain evidence="1 2">ET-90</strain>
    </source>
</reference>
<keyword evidence="2" id="KW-1185">Reference proteome</keyword>
<organism evidence="1 2">
    <name type="scientific">Pantoea vagans</name>
    <dbReference type="NCBI Taxonomy" id="470934"/>
    <lineage>
        <taxon>Bacteria</taxon>
        <taxon>Pseudomonadati</taxon>
        <taxon>Pseudomonadota</taxon>
        <taxon>Gammaproteobacteria</taxon>
        <taxon>Enterobacterales</taxon>
        <taxon>Erwiniaceae</taxon>
        <taxon>Pantoea</taxon>
    </lineage>
</organism>
<comment type="caution">
    <text evidence="1">The sequence shown here is derived from an EMBL/GenBank/DDBJ whole genome shotgun (WGS) entry which is preliminary data.</text>
</comment>
<name>A0ABY3LHM1_9GAMM</name>
<protein>
    <recommendedName>
        <fullName evidence="3">Transposase</fullName>
    </recommendedName>
</protein>
<evidence type="ECO:0000313" key="1">
    <source>
        <dbReference type="EMBL" id="TXL79304.1"/>
    </source>
</evidence>
<sequence>MLSDRFAAMWLTARINRNGEPARQNTDRLQAVMIMRIMYIMLNKVFNSFFQPASLLADLNALTKRRLP</sequence>
<gene>
    <name evidence="1" type="ORF">D9O29_10425</name>
</gene>
<proteinExistence type="predicted"/>